<dbReference type="GO" id="GO:0008061">
    <property type="term" value="F:chitin binding"/>
    <property type="evidence" value="ECO:0007669"/>
    <property type="project" value="InterPro"/>
</dbReference>
<organism evidence="3 4">
    <name type="scientific">Euphydryas editha</name>
    <name type="common">Edith's checkerspot</name>
    <dbReference type="NCBI Taxonomy" id="104508"/>
    <lineage>
        <taxon>Eukaryota</taxon>
        <taxon>Metazoa</taxon>
        <taxon>Ecdysozoa</taxon>
        <taxon>Arthropoda</taxon>
        <taxon>Hexapoda</taxon>
        <taxon>Insecta</taxon>
        <taxon>Pterygota</taxon>
        <taxon>Neoptera</taxon>
        <taxon>Endopterygota</taxon>
        <taxon>Lepidoptera</taxon>
        <taxon>Glossata</taxon>
        <taxon>Ditrysia</taxon>
        <taxon>Papilionoidea</taxon>
        <taxon>Nymphalidae</taxon>
        <taxon>Nymphalinae</taxon>
        <taxon>Euphydryas</taxon>
    </lineage>
</organism>
<feature type="compositionally biased region" description="Basic and acidic residues" evidence="1">
    <location>
        <begin position="499"/>
        <end position="519"/>
    </location>
</feature>
<feature type="region of interest" description="Disordered" evidence="1">
    <location>
        <begin position="480"/>
        <end position="519"/>
    </location>
</feature>
<evidence type="ECO:0000313" key="3">
    <source>
        <dbReference type="EMBL" id="CAH2095875.1"/>
    </source>
</evidence>
<comment type="caution">
    <text evidence="3">The sequence shown here is derived from an EMBL/GenBank/DDBJ whole genome shotgun (WGS) entry which is preliminary data.</text>
</comment>
<dbReference type="PROSITE" id="PS50940">
    <property type="entry name" value="CHIT_BIND_II"/>
    <property type="match status" value="1"/>
</dbReference>
<keyword evidence="4" id="KW-1185">Reference proteome</keyword>
<feature type="compositionally biased region" description="Polar residues" evidence="1">
    <location>
        <begin position="14"/>
        <end position="23"/>
    </location>
</feature>
<reference evidence="3" key="1">
    <citation type="submission" date="2022-03" db="EMBL/GenBank/DDBJ databases">
        <authorList>
            <person name="Tunstrom K."/>
        </authorList>
    </citation>
    <scope>NUCLEOTIDE SEQUENCE</scope>
</reference>
<name>A0AAU9U993_EUPED</name>
<feature type="compositionally biased region" description="Low complexity" evidence="1">
    <location>
        <begin position="40"/>
        <end position="52"/>
    </location>
</feature>
<dbReference type="AlphaFoldDB" id="A0AAU9U993"/>
<feature type="region of interest" description="Disordered" evidence="1">
    <location>
        <begin position="240"/>
        <end position="269"/>
    </location>
</feature>
<accession>A0AAU9U993</accession>
<evidence type="ECO:0000313" key="4">
    <source>
        <dbReference type="Proteomes" id="UP001153954"/>
    </source>
</evidence>
<dbReference type="Proteomes" id="UP001153954">
    <property type="component" value="Unassembled WGS sequence"/>
</dbReference>
<evidence type="ECO:0000259" key="2">
    <source>
        <dbReference type="PROSITE" id="PS50940"/>
    </source>
</evidence>
<gene>
    <name evidence="3" type="ORF">EEDITHA_LOCUS11277</name>
</gene>
<dbReference type="Pfam" id="PF01607">
    <property type="entry name" value="CBM_14"/>
    <property type="match status" value="1"/>
</dbReference>
<protein>
    <recommendedName>
        <fullName evidence="2">Chitin-binding type-2 domain-containing protein</fullName>
    </recommendedName>
</protein>
<sequence length="641" mass="71392">MLLLSRKNVATTFKPSTTTQAPLSPSRRPFRVASRRRLISSTTSTTTTDKTTSALIESEEFLQDIGDTDAIEDPSLIPNTSPSTTTNSPRRRPLVQLKNDQDQSPSATNEEEKKRQSKKYSSSFKQNQLDEILKLKASSEDIDVTTDGKTTLEDISAETAVALAAHQLLAAPIPILPDYDDESNPTRKTPQTIVDYKFTSPEYTKDFTKGQTYTSDYSRTPAYTSRQRTVETSTASYTYLQSDSNTPSSNRIPDTRNPPYTSRFSRPIDSTNVVNPTISGVTLSIGSEGSGESTARYTSFQNEINPSTYTTNNYESRVSKPGITANIINPTAAGVSLNIQESTLKYTATNRDISPTYPTLFTSKVSRPAGFSPNLVNIDEAEEGKSTVRYQGSIVRGPSTASYEGSSEKIPVPVVFGYSTGGQGLQEPSYFTREYLLESPVTKAYDDEYQYLSPVTTPQPTTTTRKPPRRKTIYRRISTTQSPTSVLPQTTEKQRRTRKPFEKIPVRKNTILKDSEQKESIQKETVQKKLVQKIPVQQVQKTNRPIKPIIDYDYYDASQEEVVHKYEDEPKVILHAKGNIECLDRGNFPHPTSCKKFISCARMESGALIGWEYICPKGLSFDPVGGMCNWSAGLGCFEKDT</sequence>
<evidence type="ECO:0000256" key="1">
    <source>
        <dbReference type="SAM" id="MobiDB-lite"/>
    </source>
</evidence>
<feature type="region of interest" description="Disordered" evidence="1">
    <location>
        <begin position="14"/>
        <end position="52"/>
    </location>
</feature>
<feature type="region of interest" description="Disordered" evidence="1">
    <location>
        <begin position="70"/>
        <end position="124"/>
    </location>
</feature>
<dbReference type="InterPro" id="IPR036508">
    <property type="entry name" value="Chitin-bd_dom_sf"/>
</dbReference>
<proteinExistence type="predicted"/>
<feature type="compositionally biased region" description="Basic residues" evidence="1">
    <location>
        <begin position="28"/>
        <end position="38"/>
    </location>
</feature>
<dbReference type="Gene3D" id="2.170.140.10">
    <property type="entry name" value="Chitin binding domain"/>
    <property type="match status" value="1"/>
</dbReference>
<dbReference type="GO" id="GO:0005576">
    <property type="term" value="C:extracellular region"/>
    <property type="evidence" value="ECO:0007669"/>
    <property type="project" value="InterPro"/>
</dbReference>
<dbReference type="EMBL" id="CAKOGL010000016">
    <property type="protein sequence ID" value="CAH2095875.1"/>
    <property type="molecule type" value="Genomic_DNA"/>
</dbReference>
<feature type="domain" description="Chitin-binding type-2" evidence="2">
    <location>
        <begin position="579"/>
        <end position="638"/>
    </location>
</feature>
<feature type="compositionally biased region" description="Low complexity" evidence="1">
    <location>
        <begin position="78"/>
        <end position="88"/>
    </location>
</feature>
<dbReference type="SUPFAM" id="SSF57625">
    <property type="entry name" value="Invertebrate chitin-binding proteins"/>
    <property type="match status" value="1"/>
</dbReference>
<dbReference type="SMART" id="SM00494">
    <property type="entry name" value="ChtBD2"/>
    <property type="match status" value="1"/>
</dbReference>
<feature type="compositionally biased region" description="Polar residues" evidence="1">
    <location>
        <begin position="480"/>
        <end position="491"/>
    </location>
</feature>
<dbReference type="InterPro" id="IPR002557">
    <property type="entry name" value="Chitin-bd_dom"/>
</dbReference>